<proteinExistence type="inferred from homology"/>
<dbReference type="InterPro" id="IPR015421">
    <property type="entry name" value="PyrdxlP-dep_Trfase_major"/>
</dbReference>
<gene>
    <name evidence="5" type="ORF">OJ997_24570</name>
</gene>
<comment type="similarity">
    <text evidence="4">Belongs to the DegT/DnrJ/EryC1 family.</text>
</comment>
<evidence type="ECO:0000256" key="1">
    <source>
        <dbReference type="ARBA" id="ARBA00001933"/>
    </source>
</evidence>
<keyword evidence="6" id="KW-1185">Reference proteome</keyword>
<name>A0A9X3NG95_9ACTN</name>
<evidence type="ECO:0000256" key="3">
    <source>
        <dbReference type="PIRSR" id="PIRSR000390-2"/>
    </source>
</evidence>
<protein>
    <submittedName>
        <fullName evidence="5">DegT/DnrJ/EryC1/StrS aminotransferase family protein</fullName>
    </submittedName>
</protein>
<dbReference type="InterPro" id="IPR000653">
    <property type="entry name" value="DegT/StrS_aminotransferase"/>
</dbReference>
<dbReference type="AlphaFoldDB" id="A0A9X3NG95"/>
<keyword evidence="5" id="KW-0032">Aminotransferase</keyword>
<evidence type="ECO:0000256" key="2">
    <source>
        <dbReference type="PIRSR" id="PIRSR000390-1"/>
    </source>
</evidence>
<reference evidence="5" key="1">
    <citation type="submission" date="2022-10" db="EMBL/GenBank/DDBJ databases">
        <title>The WGS of Solirubrobacter phytolaccae KCTC 29190.</title>
        <authorList>
            <person name="Jiang Z."/>
        </authorList>
    </citation>
    <scope>NUCLEOTIDE SEQUENCE</scope>
    <source>
        <strain evidence="5">KCTC 29190</strain>
    </source>
</reference>
<evidence type="ECO:0000313" key="5">
    <source>
        <dbReference type="EMBL" id="MDA0183506.1"/>
    </source>
</evidence>
<dbReference type="Gene3D" id="3.90.1150.10">
    <property type="entry name" value="Aspartate Aminotransferase, domain 1"/>
    <property type="match status" value="1"/>
</dbReference>
<dbReference type="Pfam" id="PF01041">
    <property type="entry name" value="DegT_DnrJ_EryC1"/>
    <property type="match status" value="1"/>
</dbReference>
<dbReference type="SUPFAM" id="SSF53383">
    <property type="entry name" value="PLP-dependent transferases"/>
    <property type="match status" value="1"/>
</dbReference>
<sequence>MADVVPHNRLTFGDEETAAVAAVVASGYWAGGPRVAELEQALAHAFGKPDAACVASGLSALRLALAALGVGPGDEVLVPAYACVAIPNAVAALGATPVAGEIEPRTWTLAPTDARYAVAVHTFGAPADVAAFTGTLIDDAAHGLPAGIPPTAATITSFYATKLIGGAEGGAVLGDLADAVRDARDYTDKPASALRLNDKMNDLEAALTLAQLRRLPDLLAARERLARRYGERLAHLKTIALPAEASGRVWYRYAVEAQHTTARELAAHLREHGVIAHEPVEDWRSPEQREATPIATRAYERLLSLPLYPTLTDAEQDRVIAALEAA</sequence>
<comment type="caution">
    <text evidence="5">The sequence shown here is derived from an EMBL/GenBank/DDBJ whole genome shotgun (WGS) entry which is preliminary data.</text>
</comment>
<dbReference type="EMBL" id="JAPDDP010000055">
    <property type="protein sequence ID" value="MDA0183506.1"/>
    <property type="molecule type" value="Genomic_DNA"/>
</dbReference>
<evidence type="ECO:0000256" key="4">
    <source>
        <dbReference type="RuleBase" id="RU004508"/>
    </source>
</evidence>
<keyword evidence="5" id="KW-0808">Transferase</keyword>
<accession>A0A9X3NG95</accession>
<dbReference type="GO" id="GO:0000271">
    <property type="term" value="P:polysaccharide biosynthetic process"/>
    <property type="evidence" value="ECO:0007669"/>
    <property type="project" value="TreeGrafter"/>
</dbReference>
<dbReference type="InterPro" id="IPR015422">
    <property type="entry name" value="PyrdxlP-dep_Trfase_small"/>
</dbReference>
<dbReference type="RefSeq" id="WP_270027896.1">
    <property type="nucleotide sequence ID" value="NZ_JAPDDP010000055.1"/>
</dbReference>
<dbReference type="GO" id="GO:0030170">
    <property type="term" value="F:pyridoxal phosphate binding"/>
    <property type="evidence" value="ECO:0007669"/>
    <property type="project" value="TreeGrafter"/>
</dbReference>
<comment type="cofactor">
    <cofactor evidence="1">
        <name>pyridoxal 5'-phosphate</name>
        <dbReference type="ChEBI" id="CHEBI:597326"/>
    </cofactor>
</comment>
<dbReference type="PANTHER" id="PTHR30244">
    <property type="entry name" value="TRANSAMINASE"/>
    <property type="match status" value="1"/>
</dbReference>
<organism evidence="5 6">
    <name type="scientific">Solirubrobacter phytolaccae</name>
    <dbReference type="NCBI Taxonomy" id="1404360"/>
    <lineage>
        <taxon>Bacteria</taxon>
        <taxon>Bacillati</taxon>
        <taxon>Actinomycetota</taxon>
        <taxon>Thermoleophilia</taxon>
        <taxon>Solirubrobacterales</taxon>
        <taxon>Solirubrobacteraceae</taxon>
        <taxon>Solirubrobacter</taxon>
    </lineage>
</organism>
<keyword evidence="3 4" id="KW-0663">Pyridoxal phosphate</keyword>
<dbReference type="PANTHER" id="PTHR30244:SF34">
    <property type="entry name" value="DTDP-4-AMINO-4,6-DIDEOXYGALACTOSE TRANSAMINASE"/>
    <property type="match status" value="1"/>
</dbReference>
<evidence type="ECO:0000313" key="6">
    <source>
        <dbReference type="Proteomes" id="UP001147653"/>
    </source>
</evidence>
<feature type="active site" description="Proton acceptor" evidence="2">
    <location>
        <position position="162"/>
    </location>
</feature>
<dbReference type="PIRSF" id="PIRSF000390">
    <property type="entry name" value="PLP_StrS"/>
    <property type="match status" value="1"/>
</dbReference>
<feature type="modified residue" description="N6-(pyridoxal phosphate)lysine" evidence="3">
    <location>
        <position position="162"/>
    </location>
</feature>
<dbReference type="GO" id="GO:0008483">
    <property type="term" value="F:transaminase activity"/>
    <property type="evidence" value="ECO:0007669"/>
    <property type="project" value="UniProtKB-KW"/>
</dbReference>
<dbReference type="Proteomes" id="UP001147653">
    <property type="component" value="Unassembled WGS sequence"/>
</dbReference>
<dbReference type="Gene3D" id="3.40.640.10">
    <property type="entry name" value="Type I PLP-dependent aspartate aminotransferase-like (Major domain)"/>
    <property type="match status" value="1"/>
</dbReference>
<dbReference type="InterPro" id="IPR015424">
    <property type="entry name" value="PyrdxlP-dep_Trfase"/>
</dbReference>